<evidence type="ECO:0000313" key="3">
    <source>
        <dbReference type="WBParaSite" id="scaffold42048_cov410.g23949"/>
    </source>
</evidence>
<keyword evidence="2" id="KW-1185">Reference proteome</keyword>
<name>A0A915MMJ5_MELJA</name>
<sequence length="87" mass="10242">MNSGTRFFALFLLLVVNLSFFNEVNAWYPYRPGRSVPGQDVIAKRHVTAMDSIIKPPEQVRLVRETRERQRLGKMRLGPWFCLDYQL</sequence>
<dbReference type="AlphaFoldDB" id="A0A915MMJ5"/>
<keyword evidence="1" id="KW-0732">Signal</keyword>
<proteinExistence type="predicted"/>
<feature type="chain" id="PRO_5037655893" evidence="1">
    <location>
        <begin position="27"/>
        <end position="87"/>
    </location>
</feature>
<evidence type="ECO:0000313" key="2">
    <source>
        <dbReference type="Proteomes" id="UP000887561"/>
    </source>
</evidence>
<evidence type="ECO:0000256" key="1">
    <source>
        <dbReference type="SAM" id="SignalP"/>
    </source>
</evidence>
<protein>
    <submittedName>
        <fullName evidence="3">Uncharacterized protein</fullName>
    </submittedName>
</protein>
<accession>A0A915MMJ5</accession>
<organism evidence="2 3">
    <name type="scientific">Meloidogyne javanica</name>
    <name type="common">Root-knot nematode worm</name>
    <dbReference type="NCBI Taxonomy" id="6303"/>
    <lineage>
        <taxon>Eukaryota</taxon>
        <taxon>Metazoa</taxon>
        <taxon>Ecdysozoa</taxon>
        <taxon>Nematoda</taxon>
        <taxon>Chromadorea</taxon>
        <taxon>Rhabditida</taxon>
        <taxon>Tylenchina</taxon>
        <taxon>Tylenchomorpha</taxon>
        <taxon>Tylenchoidea</taxon>
        <taxon>Meloidogynidae</taxon>
        <taxon>Meloidogyninae</taxon>
        <taxon>Meloidogyne</taxon>
        <taxon>Meloidogyne incognita group</taxon>
    </lineage>
</organism>
<dbReference type="WBParaSite" id="scaffold42048_cov410.g23949">
    <property type="protein sequence ID" value="scaffold42048_cov410.g23949"/>
    <property type="gene ID" value="scaffold42048_cov410.g23949"/>
</dbReference>
<reference evidence="3" key="1">
    <citation type="submission" date="2022-11" db="UniProtKB">
        <authorList>
            <consortium name="WormBaseParasite"/>
        </authorList>
    </citation>
    <scope>IDENTIFICATION</scope>
</reference>
<dbReference type="Proteomes" id="UP000887561">
    <property type="component" value="Unplaced"/>
</dbReference>
<feature type="signal peptide" evidence="1">
    <location>
        <begin position="1"/>
        <end position="26"/>
    </location>
</feature>